<dbReference type="AlphaFoldDB" id="A0A6A1Z753"/>
<protein>
    <submittedName>
        <fullName evidence="2">Helix-turn-helix domain-containing protein</fullName>
    </submittedName>
</protein>
<proteinExistence type="predicted"/>
<accession>A0A6A1Z753</accession>
<evidence type="ECO:0000313" key="3">
    <source>
        <dbReference type="Proteomes" id="UP000430323"/>
    </source>
</evidence>
<keyword evidence="1" id="KW-0175">Coiled coil</keyword>
<comment type="caution">
    <text evidence="2">The sequence shown here is derived from an EMBL/GenBank/DDBJ whole genome shotgun (WGS) entry which is preliminary data.</text>
</comment>
<dbReference type="InterPro" id="IPR009057">
    <property type="entry name" value="Homeodomain-like_sf"/>
</dbReference>
<evidence type="ECO:0000313" key="2">
    <source>
        <dbReference type="EMBL" id="KAB1977229.1"/>
    </source>
</evidence>
<dbReference type="EMBL" id="WBOB01000013">
    <property type="protein sequence ID" value="KAB1977229.1"/>
    <property type="molecule type" value="Genomic_DNA"/>
</dbReference>
<dbReference type="Gene3D" id="1.10.10.60">
    <property type="entry name" value="Homeodomain-like"/>
    <property type="match status" value="1"/>
</dbReference>
<organism evidence="2 3">
    <name type="scientific">Lactobacillus crispatus</name>
    <dbReference type="NCBI Taxonomy" id="47770"/>
    <lineage>
        <taxon>Bacteria</taxon>
        <taxon>Bacillati</taxon>
        <taxon>Bacillota</taxon>
        <taxon>Bacilli</taxon>
        <taxon>Lactobacillales</taxon>
        <taxon>Lactobacillaceae</taxon>
        <taxon>Lactobacillus</taxon>
    </lineage>
</organism>
<dbReference type="Pfam" id="PF13384">
    <property type="entry name" value="HTH_23"/>
    <property type="match status" value="1"/>
</dbReference>
<feature type="coiled-coil region" evidence="1">
    <location>
        <begin position="161"/>
        <end position="193"/>
    </location>
</feature>
<dbReference type="SUPFAM" id="SSF46689">
    <property type="entry name" value="Homeodomain-like"/>
    <property type="match status" value="1"/>
</dbReference>
<dbReference type="Proteomes" id="UP000430323">
    <property type="component" value="Unassembled WGS sequence"/>
</dbReference>
<evidence type="ECO:0000256" key="1">
    <source>
        <dbReference type="SAM" id="Coils"/>
    </source>
</evidence>
<sequence>MAKGKYKKWLEPDNLTKLEGWARDGLKDTQIADNMGINVSTLYTWKNRYSEINEALKKGKEVVDYEIENSLISTMKKHTVTTTQYKMVKKDDFKLKAEREEFMNIYKFDHPEASKNEILIATAKGVEVYEKIPIIRTVTEVDPNVSAMIFWLKARRPDVFRDQTFKKLNEANARKAIAEANISEKQLKALEEADNPDNATVVVDDISKLKELRDKNADSSTKQGD</sequence>
<name>A0A6A1Z753_9LACO</name>
<dbReference type="RefSeq" id="WP_151495288.1">
    <property type="nucleotide sequence ID" value="NZ_JBBOJP010000115.1"/>
</dbReference>
<gene>
    <name evidence="2" type="ORF">F8251_04010</name>
</gene>
<reference evidence="2 3" key="1">
    <citation type="submission" date="2019-09" db="EMBL/GenBank/DDBJ databases">
        <title>Investigation of probiotic properties of different lactic acid bacteria.</title>
        <authorList>
            <person name="Jaomanjaka F."/>
            <person name="Blanc P."/>
        </authorList>
    </citation>
    <scope>NUCLEOTIDE SEQUENCE [LARGE SCALE GENOMIC DNA]</scope>
    <source>
        <strain evidence="2 3">BIO6272</strain>
    </source>
</reference>